<dbReference type="EMBL" id="VSSQ01042122">
    <property type="protein sequence ID" value="MPM95649.1"/>
    <property type="molecule type" value="Genomic_DNA"/>
</dbReference>
<dbReference type="AlphaFoldDB" id="A0A645E274"/>
<protein>
    <submittedName>
        <fullName evidence="1">Uncharacterized protein</fullName>
    </submittedName>
</protein>
<sequence length="154" mass="17073">MGRGYDSHAAGGKLPHRFLTHADGVWLGHTISVGTADNHNIQVRGFFKEPGGKPCVGRNDNMRNPPLSRLLQREANHGLGIFLARLAENDHILSPLLTDLGTIRFHYAIFRYCTQRQRRPSWAQAHDKNSPGLSGSPGLFKGDELILPGCLRFP</sequence>
<evidence type="ECO:0000313" key="1">
    <source>
        <dbReference type="EMBL" id="MPM95649.1"/>
    </source>
</evidence>
<accession>A0A645E274</accession>
<reference evidence="1" key="1">
    <citation type="submission" date="2019-08" db="EMBL/GenBank/DDBJ databases">
        <authorList>
            <person name="Kucharzyk K."/>
            <person name="Murdoch R.W."/>
            <person name="Higgins S."/>
            <person name="Loffler F."/>
        </authorList>
    </citation>
    <scope>NUCLEOTIDE SEQUENCE</scope>
</reference>
<proteinExistence type="predicted"/>
<organism evidence="1">
    <name type="scientific">bioreactor metagenome</name>
    <dbReference type="NCBI Taxonomy" id="1076179"/>
    <lineage>
        <taxon>unclassified sequences</taxon>
        <taxon>metagenomes</taxon>
        <taxon>ecological metagenomes</taxon>
    </lineage>
</organism>
<name>A0A645E274_9ZZZZ</name>
<gene>
    <name evidence="1" type="ORF">SDC9_142804</name>
</gene>
<comment type="caution">
    <text evidence="1">The sequence shown here is derived from an EMBL/GenBank/DDBJ whole genome shotgun (WGS) entry which is preliminary data.</text>
</comment>